<evidence type="ECO:0000259" key="7">
    <source>
        <dbReference type="Pfam" id="PF00135"/>
    </source>
</evidence>
<name>A0A6G7SK21_HOLPA</name>
<keyword evidence="2" id="KW-0719">Serine esterase</keyword>
<dbReference type="Gene3D" id="3.40.50.1820">
    <property type="entry name" value="alpha/beta hydrolase"/>
    <property type="match status" value="1"/>
</dbReference>
<dbReference type="AlphaFoldDB" id="A0A6G7SK21"/>
<keyword evidence="6" id="KW-0732">Signal</keyword>
<feature type="domain" description="Carboxylesterase type B" evidence="7">
    <location>
        <begin position="28"/>
        <end position="533"/>
    </location>
</feature>
<dbReference type="InterPro" id="IPR029058">
    <property type="entry name" value="AB_hydrolase_fold"/>
</dbReference>
<evidence type="ECO:0000313" key="8">
    <source>
        <dbReference type="EMBL" id="QIK02105.1"/>
    </source>
</evidence>
<dbReference type="EC" id="3.1.1.-" evidence="6"/>
<dbReference type="InterPro" id="IPR002018">
    <property type="entry name" value="CarbesteraseB"/>
</dbReference>
<evidence type="ECO:0000256" key="3">
    <source>
        <dbReference type="ARBA" id="ARBA00022801"/>
    </source>
</evidence>
<evidence type="ECO:0000256" key="5">
    <source>
        <dbReference type="ARBA" id="ARBA00023180"/>
    </source>
</evidence>
<dbReference type="InterPro" id="IPR019819">
    <property type="entry name" value="Carboxylesterase_B_CS"/>
</dbReference>
<reference evidence="8" key="1">
    <citation type="submission" date="2019-08" db="EMBL/GenBank/DDBJ databases">
        <authorList>
            <person name="Yi J."/>
            <person name="Wang S."/>
            <person name="Xi J."/>
        </authorList>
    </citation>
    <scope>NUCLEOTIDE SEQUENCE</scope>
</reference>
<keyword evidence="3 6" id="KW-0378">Hydrolase</keyword>
<evidence type="ECO:0000256" key="1">
    <source>
        <dbReference type="ARBA" id="ARBA00005964"/>
    </source>
</evidence>
<keyword evidence="5" id="KW-0325">Glycoprotein</keyword>
<dbReference type="PROSITE" id="PS00122">
    <property type="entry name" value="CARBOXYLESTERASE_B_1"/>
    <property type="match status" value="1"/>
</dbReference>
<dbReference type="GO" id="GO:0052689">
    <property type="term" value="F:carboxylic ester hydrolase activity"/>
    <property type="evidence" value="ECO:0007669"/>
    <property type="project" value="UniProtKB-KW"/>
</dbReference>
<proteinExistence type="evidence at transcript level"/>
<feature type="chain" id="PRO_5026379080" description="Carboxylic ester hydrolase" evidence="6">
    <location>
        <begin position="21"/>
        <end position="548"/>
    </location>
</feature>
<organism evidence="8">
    <name type="scientific">Holotrichia parallela</name>
    <name type="common">Dark black chafer beetle</name>
    <name type="synonym">Pedinotrichia parallela</name>
    <dbReference type="NCBI Taxonomy" id="93412"/>
    <lineage>
        <taxon>Eukaryota</taxon>
        <taxon>Metazoa</taxon>
        <taxon>Ecdysozoa</taxon>
        <taxon>Arthropoda</taxon>
        <taxon>Hexapoda</taxon>
        <taxon>Insecta</taxon>
        <taxon>Pterygota</taxon>
        <taxon>Neoptera</taxon>
        <taxon>Endopterygota</taxon>
        <taxon>Coleoptera</taxon>
        <taxon>Polyphaga</taxon>
        <taxon>Scarabaeiformia</taxon>
        <taxon>Scarabaeidae</taxon>
        <taxon>Melolonthinae</taxon>
        <taxon>Holotrichia</taxon>
    </lineage>
</organism>
<evidence type="ECO:0000256" key="6">
    <source>
        <dbReference type="RuleBase" id="RU361235"/>
    </source>
</evidence>
<comment type="similarity">
    <text evidence="1 6">Belongs to the type-B carboxylesterase/lipase family.</text>
</comment>
<dbReference type="EMBL" id="MN256342">
    <property type="protein sequence ID" value="QIK02105.1"/>
    <property type="molecule type" value="mRNA"/>
</dbReference>
<dbReference type="PANTHER" id="PTHR11559">
    <property type="entry name" value="CARBOXYLESTERASE"/>
    <property type="match status" value="1"/>
</dbReference>
<evidence type="ECO:0000256" key="4">
    <source>
        <dbReference type="ARBA" id="ARBA00023157"/>
    </source>
</evidence>
<feature type="signal peptide" evidence="6">
    <location>
        <begin position="1"/>
        <end position="20"/>
    </location>
</feature>
<dbReference type="InterPro" id="IPR019826">
    <property type="entry name" value="Carboxylesterase_B_AS"/>
</dbReference>
<keyword evidence="4" id="KW-1015">Disulfide bond</keyword>
<dbReference type="Pfam" id="PF00135">
    <property type="entry name" value="COesterase"/>
    <property type="match status" value="1"/>
</dbReference>
<dbReference type="PROSITE" id="PS00941">
    <property type="entry name" value="CARBOXYLESTERASE_B_2"/>
    <property type="match status" value="1"/>
</dbReference>
<dbReference type="SUPFAM" id="SSF53474">
    <property type="entry name" value="alpha/beta-Hydrolases"/>
    <property type="match status" value="1"/>
</dbReference>
<evidence type="ECO:0000256" key="2">
    <source>
        <dbReference type="ARBA" id="ARBA00022487"/>
    </source>
</evidence>
<protein>
    <recommendedName>
        <fullName evidence="6">Carboxylic ester hydrolase</fullName>
        <ecNumber evidence="6">3.1.1.-</ecNumber>
    </recommendedName>
</protein>
<sequence>MCANVGLVFLVLVSVTSIEGQEGERIRLKLQNGEIEGRVAKTVDEGKTYYSFQGIPYAKPPLENLRFEAPQPAENWTGIRDATKLASICIEMYGERGNEDCLYLNVYTPSLDKSLPVIIWLPGGAFIFVITSFSLNGADFFMDEEVIVVTVNYRLGVFGFISTEDDVIPGNYGLKDQVMAINWVHENIAAFGGDPNKVTIMGQSAGAVSASYLGMVPHLKGKIHGIIQQSGSCLNPFSLGRYQRTGAFVVSTEMGLQTSDSSQIVEYLRKADAVSLRNASRTTYIDLVLGMGPFTGILYTPGLEPRNSKDPLLTEMPYEQLKKGHFTKIPRMIGLNSMEGLYMIDTEFGAMPSLYNNYDQNIRRYIPVDMNTRNEHVGKLIRRYYMNDRPFLSNLTNALHFGTDDQYVRGILKDARLVSKYSTTYLYQFSYEGKLGNPNREMRGVGHGEEVEYLFHNEDHGQISDEDRKIRKKLVRLWSNFAKHSNPTPNKEKILDNQIWLPINPRRGHTNYMDIRSTLVPSLNPHQKDVDFWDHLYSTYGNPPFDTY</sequence>
<dbReference type="InterPro" id="IPR050309">
    <property type="entry name" value="Type-B_Carboxylest/Lipase"/>
</dbReference>
<accession>A0A6G7SK21</accession>